<accession>A0A8H6CNJ5</accession>
<dbReference type="OrthoDB" id="329835at2759"/>
<dbReference type="RefSeq" id="XP_037158965.1">
    <property type="nucleotide sequence ID" value="XM_037314190.1"/>
</dbReference>
<dbReference type="AlphaFoldDB" id="A0A8H6CNJ5"/>
<dbReference type="InterPro" id="IPR057326">
    <property type="entry name" value="KR_dom"/>
</dbReference>
<dbReference type="Proteomes" id="UP000578531">
    <property type="component" value="Unassembled WGS sequence"/>
</dbReference>
<organism evidence="2 3">
    <name type="scientific">Letharia columbiana</name>
    <dbReference type="NCBI Taxonomy" id="112416"/>
    <lineage>
        <taxon>Eukaryota</taxon>
        <taxon>Fungi</taxon>
        <taxon>Dikarya</taxon>
        <taxon>Ascomycota</taxon>
        <taxon>Pezizomycotina</taxon>
        <taxon>Lecanoromycetes</taxon>
        <taxon>OSLEUM clade</taxon>
        <taxon>Lecanoromycetidae</taxon>
        <taxon>Lecanorales</taxon>
        <taxon>Lecanorineae</taxon>
        <taxon>Parmeliaceae</taxon>
        <taxon>Letharia</taxon>
    </lineage>
</organism>
<sequence length="167" mass="18096">MELSISATWWGTCTVNTHKAAAPLPRIQIQLLRSQVSDVLQSACIKTGVYQCDISSLRQIEETIASCASIFPPIRGVIQCAMNLHDSTFENTTAENWQAVIAPQVQGSWNLHSCLPHDMAFFIMLASFVGITGNCGQANYAAANAYQDALALHRRARGQAATSIDLG</sequence>
<dbReference type="InterPro" id="IPR013968">
    <property type="entry name" value="PKS_KR"/>
</dbReference>
<dbReference type="GO" id="GO:0006633">
    <property type="term" value="P:fatty acid biosynthetic process"/>
    <property type="evidence" value="ECO:0007669"/>
    <property type="project" value="TreeGrafter"/>
</dbReference>
<dbReference type="GO" id="GO:0044550">
    <property type="term" value="P:secondary metabolite biosynthetic process"/>
    <property type="evidence" value="ECO:0007669"/>
    <property type="project" value="TreeGrafter"/>
</dbReference>
<evidence type="ECO:0000313" key="2">
    <source>
        <dbReference type="EMBL" id="KAF6226814.1"/>
    </source>
</evidence>
<dbReference type="SMART" id="SM00822">
    <property type="entry name" value="PKS_KR"/>
    <property type="match status" value="1"/>
</dbReference>
<dbReference type="GeneID" id="59293954"/>
<evidence type="ECO:0000259" key="1">
    <source>
        <dbReference type="SMART" id="SM00822"/>
    </source>
</evidence>
<dbReference type="PANTHER" id="PTHR43775">
    <property type="entry name" value="FATTY ACID SYNTHASE"/>
    <property type="match status" value="1"/>
</dbReference>
<keyword evidence="3" id="KW-1185">Reference proteome</keyword>
<dbReference type="InterPro" id="IPR050091">
    <property type="entry name" value="PKS_NRPS_Biosynth_Enz"/>
</dbReference>
<comment type="caution">
    <text evidence="2">The sequence shown here is derived from an EMBL/GenBank/DDBJ whole genome shotgun (WGS) entry which is preliminary data.</text>
</comment>
<dbReference type="EMBL" id="JACCJC010000087">
    <property type="protein sequence ID" value="KAF6226814.1"/>
    <property type="molecule type" value="Genomic_DNA"/>
</dbReference>
<proteinExistence type="predicted"/>
<dbReference type="GO" id="GO:0004312">
    <property type="term" value="F:fatty acid synthase activity"/>
    <property type="evidence" value="ECO:0007669"/>
    <property type="project" value="TreeGrafter"/>
</dbReference>
<evidence type="ECO:0000313" key="3">
    <source>
        <dbReference type="Proteomes" id="UP000578531"/>
    </source>
</evidence>
<dbReference type="Gene3D" id="3.40.50.720">
    <property type="entry name" value="NAD(P)-binding Rossmann-like Domain"/>
    <property type="match status" value="1"/>
</dbReference>
<reference evidence="2 3" key="1">
    <citation type="journal article" date="2020" name="Genomics">
        <title>Complete, high-quality genomes from long-read metagenomic sequencing of two wolf lichen thalli reveals enigmatic genome architecture.</title>
        <authorList>
            <person name="McKenzie S.K."/>
            <person name="Walston R.F."/>
            <person name="Allen J.L."/>
        </authorList>
    </citation>
    <scope>NUCLEOTIDE SEQUENCE [LARGE SCALE GENOMIC DNA]</scope>
    <source>
        <strain evidence="2">WasteWater2</strain>
    </source>
</reference>
<feature type="domain" description="Ketoreductase" evidence="1">
    <location>
        <begin position="32"/>
        <end position="167"/>
    </location>
</feature>
<dbReference type="Pfam" id="PF08659">
    <property type="entry name" value="KR"/>
    <property type="match status" value="1"/>
</dbReference>
<dbReference type="SUPFAM" id="SSF51735">
    <property type="entry name" value="NAD(P)-binding Rossmann-fold domains"/>
    <property type="match status" value="1"/>
</dbReference>
<protein>
    <recommendedName>
        <fullName evidence="1">Ketoreductase domain-containing protein</fullName>
    </recommendedName>
</protein>
<dbReference type="InterPro" id="IPR036291">
    <property type="entry name" value="NAD(P)-bd_dom_sf"/>
</dbReference>
<gene>
    <name evidence="2" type="ORF">HO173_012318</name>
</gene>
<dbReference type="PANTHER" id="PTHR43775:SF29">
    <property type="entry name" value="ASPERFURANONE POLYKETIDE SYNTHASE AFOG-RELATED"/>
    <property type="match status" value="1"/>
</dbReference>
<name>A0A8H6CNJ5_9LECA</name>